<organism evidence="2 3">
    <name type="scientific">Flemingia macrophylla</name>
    <dbReference type="NCBI Taxonomy" id="520843"/>
    <lineage>
        <taxon>Eukaryota</taxon>
        <taxon>Viridiplantae</taxon>
        <taxon>Streptophyta</taxon>
        <taxon>Embryophyta</taxon>
        <taxon>Tracheophyta</taxon>
        <taxon>Spermatophyta</taxon>
        <taxon>Magnoliopsida</taxon>
        <taxon>eudicotyledons</taxon>
        <taxon>Gunneridae</taxon>
        <taxon>Pentapetalae</taxon>
        <taxon>rosids</taxon>
        <taxon>fabids</taxon>
        <taxon>Fabales</taxon>
        <taxon>Fabaceae</taxon>
        <taxon>Papilionoideae</taxon>
        <taxon>50 kb inversion clade</taxon>
        <taxon>NPAAA clade</taxon>
        <taxon>indigoferoid/millettioid clade</taxon>
        <taxon>Phaseoleae</taxon>
        <taxon>Flemingia</taxon>
    </lineage>
</organism>
<keyword evidence="1" id="KW-1133">Transmembrane helix</keyword>
<dbReference type="AlphaFoldDB" id="A0ABD1L3B3"/>
<dbReference type="Proteomes" id="UP001603857">
    <property type="component" value="Unassembled WGS sequence"/>
</dbReference>
<sequence>MLVVVGVSWDLNWFLQLLLSVIVVVVGVHIFVKTTASASSPRLILSAPSAPRPPPRSARAARPSAIGILPTFLQSSIAILINHMLRGGFAEEIHWFCLFEEIWSGMGRNFEGDHHHRQHHLAAADSLCAVCATPASKRCSRCKAVRYWYSPYLSSIFNCHPYQSYASWWFC</sequence>
<dbReference type="EMBL" id="JBGMDY010000011">
    <property type="protein sequence ID" value="KAL2317999.1"/>
    <property type="molecule type" value="Genomic_DNA"/>
</dbReference>
<keyword evidence="1" id="KW-0472">Membrane</keyword>
<keyword evidence="1" id="KW-0812">Transmembrane</keyword>
<evidence type="ECO:0000256" key="1">
    <source>
        <dbReference type="SAM" id="Phobius"/>
    </source>
</evidence>
<keyword evidence="3" id="KW-1185">Reference proteome</keyword>
<feature type="transmembrane region" description="Helical" evidence="1">
    <location>
        <begin position="13"/>
        <end position="32"/>
    </location>
</feature>
<comment type="caution">
    <text evidence="2">The sequence shown here is derived from an EMBL/GenBank/DDBJ whole genome shotgun (WGS) entry which is preliminary data.</text>
</comment>
<accession>A0ABD1L3B3</accession>
<name>A0ABD1L3B3_9FABA</name>
<dbReference type="Gene3D" id="6.10.140.2220">
    <property type="match status" value="1"/>
</dbReference>
<protein>
    <submittedName>
        <fullName evidence="2">Uncharacterized protein</fullName>
    </submittedName>
</protein>
<evidence type="ECO:0000313" key="2">
    <source>
        <dbReference type="EMBL" id="KAL2317999.1"/>
    </source>
</evidence>
<reference evidence="2 3" key="1">
    <citation type="submission" date="2024-08" db="EMBL/GenBank/DDBJ databases">
        <title>Insights into the chromosomal genome structure of Flemingia macrophylla.</title>
        <authorList>
            <person name="Ding Y."/>
            <person name="Zhao Y."/>
            <person name="Bi W."/>
            <person name="Wu M."/>
            <person name="Zhao G."/>
            <person name="Gong Y."/>
            <person name="Li W."/>
            <person name="Zhang P."/>
        </authorList>
    </citation>
    <scope>NUCLEOTIDE SEQUENCE [LARGE SCALE GENOMIC DNA]</scope>
    <source>
        <strain evidence="2">DYQJB</strain>
        <tissue evidence="2">Leaf</tissue>
    </source>
</reference>
<gene>
    <name evidence="2" type="ORF">Fmac_031875</name>
</gene>
<evidence type="ECO:0000313" key="3">
    <source>
        <dbReference type="Proteomes" id="UP001603857"/>
    </source>
</evidence>
<proteinExistence type="predicted"/>